<dbReference type="GeneID" id="55584830"/>
<protein>
    <submittedName>
        <fullName evidence="1">Uncharacterized protein</fullName>
    </submittedName>
</protein>
<organism evidence="1 2">
    <name type="scientific">Conexivisphaera calida</name>
    <dbReference type="NCBI Taxonomy" id="1874277"/>
    <lineage>
        <taxon>Archaea</taxon>
        <taxon>Nitrososphaerota</taxon>
        <taxon>Conexivisphaeria</taxon>
        <taxon>Conexivisphaerales</taxon>
        <taxon>Conexivisphaeraceae</taxon>
        <taxon>Conexivisphaera</taxon>
    </lineage>
</organism>
<dbReference type="InterPro" id="IPR046342">
    <property type="entry name" value="CBS_dom_sf"/>
</dbReference>
<keyword evidence="2" id="KW-1185">Reference proteome</keyword>
<reference evidence="1 2" key="1">
    <citation type="journal article" date="2019" name="ISME J.">
        <title>Isolation and characterization of a thermophilic sulfur- and iron-reducing thaumarchaeote from a terrestrial acidic hot spring.</title>
        <authorList>
            <person name="Kato S."/>
            <person name="Itoh T."/>
            <person name="Yuki M."/>
            <person name="Nagamori M."/>
            <person name="Ohnishi M."/>
            <person name="Uematsu K."/>
            <person name="Suzuki K."/>
            <person name="Takashina T."/>
            <person name="Ohkuma M."/>
        </authorList>
    </citation>
    <scope>NUCLEOTIDE SEQUENCE [LARGE SCALE GENOMIC DNA]</scope>
    <source>
        <strain evidence="1 2">NAS-02</strain>
    </source>
</reference>
<dbReference type="SUPFAM" id="SSF54631">
    <property type="entry name" value="CBS-domain pair"/>
    <property type="match status" value="1"/>
</dbReference>
<dbReference type="RefSeq" id="WP_174448643.1">
    <property type="nucleotide sequence ID" value="NZ_AP018732.1"/>
</dbReference>
<dbReference type="Proteomes" id="UP000509448">
    <property type="component" value="Chromosome"/>
</dbReference>
<gene>
    <name evidence="1" type="ORF">NAS2_1018</name>
</gene>
<dbReference type="KEGG" id="ccai:NAS2_1018"/>
<proteinExistence type="predicted"/>
<accession>A0A4P2VEJ1</accession>
<name>A0A4P2VEJ1_9ARCH</name>
<sequence>MWRSLYVNPLWRIMHPLAGMDAGVTLREYYAHAGAARYTSVLVEDAGSRLLVTPEDVLRYLYENRMLDGVDPAAVASRLVAASPGTRVIDVIELMLGRWIRRLPMGGRILTDRLLADCYLFHARSLQILSRDPDSLLEAPVDSLQGCLVDPPRFSEGEDVYSVAEKVLGSNARAAVTADLSRIVTPFDLAVRPFVPRDP</sequence>
<evidence type="ECO:0000313" key="1">
    <source>
        <dbReference type="EMBL" id="BBE42407.1"/>
    </source>
</evidence>
<evidence type="ECO:0000313" key="2">
    <source>
        <dbReference type="Proteomes" id="UP000509448"/>
    </source>
</evidence>
<dbReference type="EMBL" id="AP018732">
    <property type="protein sequence ID" value="BBE42407.1"/>
    <property type="molecule type" value="Genomic_DNA"/>
</dbReference>
<dbReference type="AlphaFoldDB" id="A0A4P2VEJ1"/>